<organism evidence="1 2">
    <name type="scientific">Armillaria solidipes</name>
    <dbReference type="NCBI Taxonomy" id="1076256"/>
    <lineage>
        <taxon>Eukaryota</taxon>
        <taxon>Fungi</taxon>
        <taxon>Dikarya</taxon>
        <taxon>Basidiomycota</taxon>
        <taxon>Agaricomycotina</taxon>
        <taxon>Agaricomycetes</taxon>
        <taxon>Agaricomycetidae</taxon>
        <taxon>Agaricales</taxon>
        <taxon>Marasmiineae</taxon>
        <taxon>Physalacriaceae</taxon>
        <taxon>Armillaria</taxon>
    </lineage>
</organism>
<evidence type="ECO:0000313" key="1">
    <source>
        <dbReference type="EMBL" id="PBK65082.1"/>
    </source>
</evidence>
<evidence type="ECO:0000313" key="2">
    <source>
        <dbReference type="Proteomes" id="UP000218334"/>
    </source>
</evidence>
<protein>
    <submittedName>
        <fullName evidence="1">Uncharacterized protein</fullName>
    </submittedName>
</protein>
<dbReference type="AlphaFoldDB" id="A0A2H3BDH8"/>
<gene>
    <name evidence="1" type="ORF">ARMSODRAFT_978508</name>
</gene>
<keyword evidence="2" id="KW-1185">Reference proteome</keyword>
<accession>A0A2H3BDH8</accession>
<proteinExistence type="predicted"/>
<reference evidence="2" key="1">
    <citation type="journal article" date="2017" name="Nat. Ecol. Evol.">
        <title>Genome expansion and lineage-specific genetic innovations in the forest pathogenic fungi Armillaria.</title>
        <authorList>
            <person name="Sipos G."/>
            <person name="Prasanna A.N."/>
            <person name="Walter M.C."/>
            <person name="O'Connor E."/>
            <person name="Balint B."/>
            <person name="Krizsan K."/>
            <person name="Kiss B."/>
            <person name="Hess J."/>
            <person name="Varga T."/>
            <person name="Slot J."/>
            <person name="Riley R."/>
            <person name="Boka B."/>
            <person name="Rigling D."/>
            <person name="Barry K."/>
            <person name="Lee J."/>
            <person name="Mihaltcheva S."/>
            <person name="LaButti K."/>
            <person name="Lipzen A."/>
            <person name="Waldron R."/>
            <person name="Moloney N.M."/>
            <person name="Sperisen C."/>
            <person name="Kredics L."/>
            <person name="Vagvoelgyi C."/>
            <person name="Patrignani A."/>
            <person name="Fitzpatrick D."/>
            <person name="Nagy I."/>
            <person name="Doyle S."/>
            <person name="Anderson J.B."/>
            <person name="Grigoriev I.V."/>
            <person name="Gueldener U."/>
            <person name="Muensterkoetter M."/>
            <person name="Nagy L.G."/>
        </authorList>
    </citation>
    <scope>NUCLEOTIDE SEQUENCE [LARGE SCALE GENOMIC DNA]</scope>
    <source>
        <strain evidence="2">28-4</strain>
    </source>
</reference>
<sequence>MFTGDMIWLPMSTLTSGVASVTHRIAQWFTSQDIDDSQITHSLPKVLSQRSFITGGFDPSKDQTDNELDELERLERRLAARYNMAHAWGIDSVEVFGEAKARAFSERTPQLEQELRQMTCGLPKKLKMIFPVALTNVDQWVLVAKENYKGIGKASVLGRVSIRARLAFFLSA</sequence>
<name>A0A2H3BDH8_9AGAR</name>
<dbReference type="Proteomes" id="UP000218334">
    <property type="component" value="Unassembled WGS sequence"/>
</dbReference>
<dbReference type="EMBL" id="KZ293447">
    <property type="protein sequence ID" value="PBK65082.1"/>
    <property type="molecule type" value="Genomic_DNA"/>
</dbReference>